<evidence type="ECO:0000313" key="3">
    <source>
        <dbReference type="EMBL" id="MQL90217.1"/>
    </source>
</evidence>
<protein>
    <recommendedName>
        <fullName evidence="5">Retrotransposon gag domain-containing protein</fullName>
    </recommendedName>
</protein>
<comment type="caution">
    <text evidence="3">The sequence shown here is derived from an EMBL/GenBank/DDBJ whole genome shotgun (WGS) entry which is preliminary data.</text>
</comment>
<dbReference type="Proteomes" id="UP000652761">
    <property type="component" value="Unassembled WGS sequence"/>
</dbReference>
<evidence type="ECO:0000313" key="4">
    <source>
        <dbReference type="Proteomes" id="UP000652761"/>
    </source>
</evidence>
<dbReference type="AlphaFoldDB" id="A0A843V6E7"/>
<sequence>MQETVAGLTQALQNVVQDGNQADATARNGAGDLHCNFRSLNPPRFSGSLDPDEAENWQEEIERIFQVMQCTNREKVVLATFQFTKDARAWWKATSAHLPNVGKLQWAGFLEIFRGKYFSERVKEKKAEFLAAGEQEIVHTKPFFFPFSSAATCTHRPLEVDQSIGLLSEKAMGQAVAFRSRPLALSHSVMHGLQVWCWLDSTVLWLYCVVVERQLDLSFVTARLRGSSYVVLSGLDTGIMNQLSVPMWWRRSFQLVLCHWLWLVCSDSLVEVACEACSIGVQLLWWSACEACGLGIAVVVVVWCFVFPVRPFVVEEEEAVKKKKKWYEEDKEEEEVAEEVEEEQKVEEAEEDAGRRRRR</sequence>
<proteinExistence type="predicted"/>
<feature type="transmembrane region" description="Helical" evidence="2">
    <location>
        <begin position="283"/>
        <end position="306"/>
    </location>
</feature>
<dbReference type="EMBL" id="NMUH01001221">
    <property type="protein sequence ID" value="MQL90217.1"/>
    <property type="molecule type" value="Genomic_DNA"/>
</dbReference>
<name>A0A843V6E7_COLES</name>
<keyword evidence="2" id="KW-0472">Membrane</keyword>
<evidence type="ECO:0000256" key="1">
    <source>
        <dbReference type="SAM" id="MobiDB-lite"/>
    </source>
</evidence>
<accession>A0A843V6E7</accession>
<keyword evidence="2" id="KW-0812">Transmembrane</keyword>
<organism evidence="3 4">
    <name type="scientific">Colocasia esculenta</name>
    <name type="common">Wild taro</name>
    <name type="synonym">Arum esculentum</name>
    <dbReference type="NCBI Taxonomy" id="4460"/>
    <lineage>
        <taxon>Eukaryota</taxon>
        <taxon>Viridiplantae</taxon>
        <taxon>Streptophyta</taxon>
        <taxon>Embryophyta</taxon>
        <taxon>Tracheophyta</taxon>
        <taxon>Spermatophyta</taxon>
        <taxon>Magnoliopsida</taxon>
        <taxon>Liliopsida</taxon>
        <taxon>Araceae</taxon>
        <taxon>Aroideae</taxon>
        <taxon>Colocasieae</taxon>
        <taxon>Colocasia</taxon>
    </lineage>
</organism>
<gene>
    <name evidence="3" type="ORF">Taro_022793</name>
</gene>
<feature type="region of interest" description="Disordered" evidence="1">
    <location>
        <begin position="326"/>
        <end position="359"/>
    </location>
</feature>
<evidence type="ECO:0008006" key="5">
    <source>
        <dbReference type="Google" id="ProtNLM"/>
    </source>
</evidence>
<feature type="compositionally biased region" description="Acidic residues" evidence="1">
    <location>
        <begin position="329"/>
        <end position="351"/>
    </location>
</feature>
<evidence type="ECO:0000256" key="2">
    <source>
        <dbReference type="SAM" id="Phobius"/>
    </source>
</evidence>
<reference evidence="3" key="1">
    <citation type="submission" date="2017-07" db="EMBL/GenBank/DDBJ databases">
        <title>Taro Niue Genome Assembly and Annotation.</title>
        <authorList>
            <person name="Atibalentja N."/>
            <person name="Keating K."/>
            <person name="Fields C.J."/>
        </authorList>
    </citation>
    <scope>NUCLEOTIDE SEQUENCE</scope>
    <source>
        <strain evidence="3">Niue_2</strain>
        <tissue evidence="3">Leaf</tissue>
    </source>
</reference>
<keyword evidence="2" id="KW-1133">Transmembrane helix</keyword>
<keyword evidence="4" id="KW-1185">Reference proteome</keyword>
<dbReference type="OrthoDB" id="786614at2759"/>